<evidence type="ECO:0000256" key="1">
    <source>
        <dbReference type="SAM" id="MobiDB-lite"/>
    </source>
</evidence>
<protein>
    <submittedName>
        <fullName evidence="3">Putative transcriptional regulator</fullName>
    </submittedName>
</protein>
<gene>
    <name evidence="3" type="ORF">FHS81_003397</name>
</gene>
<keyword evidence="4" id="KW-1185">Reference proteome</keyword>
<proteinExistence type="predicted"/>
<dbReference type="InterPro" id="IPR010985">
    <property type="entry name" value="Ribbon_hlx_hlx"/>
</dbReference>
<comment type="caution">
    <text evidence="3">The sequence shown here is derived from an EMBL/GenBank/DDBJ whole genome shotgun (WGS) entry which is preliminary data.</text>
</comment>
<feature type="compositionally biased region" description="Basic and acidic residues" evidence="1">
    <location>
        <begin position="61"/>
        <end position="72"/>
    </location>
</feature>
<dbReference type="AlphaFoldDB" id="A0A7W5Z6W5"/>
<dbReference type="Proteomes" id="UP000537592">
    <property type="component" value="Unassembled WGS sequence"/>
</dbReference>
<dbReference type="GO" id="GO:0006355">
    <property type="term" value="P:regulation of DNA-templated transcription"/>
    <property type="evidence" value="ECO:0007669"/>
    <property type="project" value="InterPro"/>
</dbReference>
<feature type="region of interest" description="Disordered" evidence="1">
    <location>
        <begin position="51"/>
        <end position="72"/>
    </location>
</feature>
<feature type="domain" description="Ribbon-helix-helix protein CopG" evidence="2">
    <location>
        <begin position="11"/>
        <end position="50"/>
    </location>
</feature>
<dbReference type="SUPFAM" id="SSF47598">
    <property type="entry name" value="Ribbon-helix-helix"/>
    <property type="match status" value="1"/>
</dbReference>
<evidence type="ECO:0000313" key="4">
    <source>
        <dbReference type="Proteomes" id="UP000537592"/>
    </source>
</evidence>
<name>A0A7W5Z6W5_9HYPH</name>
<reference evidence="3 4" key="1">
    <citation type="submission" date="2020-08" db="EMBL/GenBank/DDBJ databases">
        <title>Genomic Encyclopedia of Type Strains, Phase IV (KMG-IV): sequencing the most valuable type-strain genomes for metagenomic binning, comparative biology and taxonomic classification.</title>
        <authorList>
            <person name="Goeker M."/>
        </authorList>
    </citation>
    <scope>NUCLEOTIDE SEQUENCE [LARGE SCALE GENOMIC DNA]</scope>
    <source>
        <strain evidence="3 4">DSM 28760</strain>
    </source>
</reference>
<dbReference type="CDD" id="cd22235">
    <property type="entry name" value="RHH_CopG_archaea"/>
    <property type="match status" value="1"/>
</dbReference>
<evidence type="ECO:0000259" key="2">
    <source>
        <dbReference type="Pfam" id="PF01402"/>
    </source>
</evidence>
<dbReference type="Pfam" id="PF01402">
    <property type="entry name" value="RHH_1"/>
    <property type="match status" value="1"/>
</dbReference>
<evidence type="ECO:0000313" key="3">
    <source>
        <dbReference type="EMBL" id="MBB3811283.1"/>
    </source>
</evidence>
<dbReference type="InterPro" id="IPR002145">
    <property type="entry name" value="CopG"/>
</dbReference>
<dbReference type="EMBL" id="JACICC010000015">
    <property type="protein sequence ID" value="MBB3811283.1"/>
    <property type="molecule type" value="Genomic_DNA"/>
</dbReference>
<accession>A0A7W5Z6W5</accession>
<dbReference type="RefSeq" id="WP_183754668.1">
    <property type="nucleotide sequence ID" value="NZ_JACICC010000015.1"/>
</dbReference>
<sequence>MSDRSKKLGPRVTVSVTPGDYDTLNTLAEKDDVSVSWVVRRAIHEYLRRYQQPSRAVQRPALDKRAAAPERT</sequence>
<organism evidence="3 4">
    <name type="scientific">Pseudochelatococcus contaminans</name>
    <dbReference type="NCBI Taxonomy" id="1538103"/>
    <lineage>
        <taxon>Bacteria</taxon>
        <taxon>Pseudomonadati</taxon>
        <taxon>Pseudomonadota</taxon>
        <taxon>Alphaproteobacteria</taxon>
        <taxon>Hyphomicrobiales</taxon>
        <taxon>Chelatococcaceae</taxon>
        <taxon>Pseudochelatococcus</taxon>
    </lineage>
</organism>